<reference evidence="3 4" key="1">
    <citation type="journal article" date="2015" name="Genome Announc.">
        <title>Draft Genome Sequence of Brevibacillus brevis DZQ7, a Plant Growth-Promoting Rhizobacterium with Broad-Spectrum Antimicrobial Activity.</title>
        <authorList>
            <person name="Hou Q."/>
            <person name="Wang C."/>
            <person name="Hou X."/>
            <person name="Xia Z."/>
            <person name="Ye J."/>
            <person name="Liu K."/>
            <person name="Liu H."/>
            <person name="Wang J."/>
            <person name="Guo H."/>
            <person name="Yu X."/>
            <person name="Yang Y."/>
            <person name="Du B."/>
            <person name="Ding Y."/>
        </authorList>
    </citation>
    <scope>NUCLEOTIDE SEQUENCE [LARGE SCALE GENOMIC DNA]</scope>
    <source>
        <strain evidence="3 4">DZQ7</strain>
    </source>
</reference>
<sequence>MLNLVLLHVLVSVGYSWMQSRGKNKQVLIMRMLVAGFLPIFGLLLLGITDVYKRTSKKNANELMLESDLLKLAEGSNIFRRADLEKEMNIVPVEDILFLNDTSTRRKMLIDVLKEQTIWQIGTLETALQNEDSETVHYAAAALTEMRRNLQLQLQDLSVKYEENKQDLEVLRAYADVLKKYLDSSLIDQRTFVKYSYTYSFVLESLLDIYQEEESYFVDKINCELVNQSYEKAAQYCHLFHEYHPESEQPYVMSLKRFFTIRDYAGFVAEMNRLKSSSVKISHATLMMIRYWNDEQDKSIEHWHDDEQDGDWEEVAVAQEIGTNLKEMSDTK</sequence>
<dbReference type="Proteomes" id="UP000036061">
    <property type="component" value="Chromosome"/>
</dbReference>
<keyword evidence="2" id="KW-0812">Transmembrane</keyword>
<dbReference type="EMBL" id="CP030117">
    <property type="protein sequence ID" value="AWX54134.1"/>
    <property type="molecule type" value="Genomic_DNA"/>
</dbReference>
<feature type="transmembrane region" description="Helical" evidence="2">
    <location>
        <begin position="28"/>
        <end position="48"/>
    </location>
</feature>
<evidence type="ECO:0000313" key="3">
    <source>
        <dbReference type="EMBL" id="AWX54134.1"/>
    </source>
</evidence>
<keyword evidence="2" id="KW-1133">Transmembrane helix</keyword>
<name>A0A2Z4MCC6_BREBE</name>
<keyword evidence="1" id="KW-0175">Coiled coil</keyword>
<keyword evidence="2" id="KW-0472">Membrane</keyword>
<proteinExistence type="predicted"/>
<evidence type="ECO:0000256" key="1">
    <source>
        <dbReference type="SAM" id="Coils"/>
    </source>
</evidence>
<organism evidence="3 4">
    <name type="scientific">Brevibacillus brevis</name>
    <name type="common">Bacillus brevis</name>
    <dbReference type="NCBI Taxonomy" id="1393"/>
    <lineage>
        <taxon>Bacteria</taxon>
        <taxon>Bacillati</taxon>
        <taxon>Bacillota</taxon>
        <taxon>Bacilli</taxon>
        <taxon>Bacillales</taxon>
        <taxon>Paenibacillaceae</taxon>
        <taxon>Brevibacillus</taxon>
    </lineage>
</organism>
<protein>
    <submittedName>
        <fullName evidence="3">Uncharacterized protein</fullName>
    </submittedName>
</protein>
<dbReference type="AlphaFoldDB" id="A0A2Z4MCC6"/>
<evidence type="ECO:0000256" key="2">
    <source>
        <dbReference type="SAM" id="Phobius"/>
    </source>
</evidence>
<accession>A0A2Z4MCC6</accession>
<feature type="coiled-coil region" evidence="1">
    <location>
        <begin position="140"/>
        <end position="167"/>
    </location>
</feature>
<dbReference type="RefSeq" id="WP_048031018.1">
    <property type="nucleotide sequence ID" value="NZ_CP030117.1"/>
</dbReference>
<gene>
    <name evidence="3" type="ORF">AB432_003365</name>
</gene>
<evidence type="ECO:0000313" key="4">
    <source>
        <dbReference type="Proteomes" id="UP000036061"/>
    </source>
</evidence>